<comment type="subcellular location">
    <subcellularLocation>
        <location evidence="1">Cell inner membrane</location>
        <topology evidence="1">Multi-pass membrane protein</topology>
    </subcellularLocation>
</comment>
<dbReference type="InterPro" id="IPR011701">
    <property type="entry name" value="MFS"/>
</dbReference>
<proteinExistence type="predicted"/>
<keyword evidence="6 8" id="KW-1133">Transmembrane helix</keyword>
<dbReference type="AlphaFoldDB" id="A0A2U3RMQ4"/>
<dbReference type="PANTHER" id="PTHR43528:SF1">
    <property type="entry name" value="ALPHA-KETOGLUTARATE PERMEASE"/>
    <property type="match status" value="1"/>
</dbReference>
<dbReference type="EMBL" id="LS398548">
    <property type="protein sequence ID" value="SPR14462.1"/>
    <property type="molecule type" value="Genomic_DNA"/>
</dbReference>
<reference evidence="11" key="1">
    <citation type="submission" date="2018-03" db="EMBL/GenBank/DDBJ databases">
        <authorList>
            <person name="Batty M. E."/>
            <person name="Batty M E."/>
        </authorList>
    </citation>
    <scope>NUCLEOTIDE SEQUENCE [LARGE SCALE GENOMIC DNA]</scope>
</reference>
<organism evidence="10 11">
    <name type="scientific">Orientia tsutsugamushi</name>
    <name type="common">Rickettsia tsutsugamushi</name>
    <dbReference type="NCBI Taxonomy" id="784"/>
    <lineage>
        <taxon>Bacteria</taxon>
        <taxon>Pseudomonadati</taxon>
        <taxon>Pseudomonadota</taxon>
        <taxon>Alphaproteobacteria</taxon>
        <taxon>Rickettsiales</taxon>
        <taxon>Rickettsiaceae</taxon>
        <taxon>Rickettsieae</taxon>
        <taxon>Orientia</taxon>
    </lineage>
</organism>
<gene>
    <name evidence="10" type="ORF">KARP_00327</name>
</gene>
<accession>A0A2U3RMQ4</accession>
<dbReference type="PROSITE" id="PS50850">
    <property type="entry name" value="MFS"/>
    <property type="match status" value="1"/>
</dbReference>
<evidence type="ECO:0000256" key="1">
    <source>
        <dbReference type="ARBA" id="ARBA00004429"/>
    </source>
</evidence>
<dbReference type="InterPro" id="IPR036259">
    <property type="entry name" value="MFS_trans_sf"/>
</dbReference>
<keyword evidence="3" id="KW-1003">Cell membrane</keyword>
<keyword evidence="5" id="KW-0769">Symport</keyword>
<evidence type="ECO:0000313" key="11">
    <source>
        <dbReference type="Proteomes" id="UP000245243"/>
    </source>
</evidence>
<dbReference type="Proteomes" id="UP000245243">
    <property type="component" value="Chromosome I"/>
</dbReference>
<evidence type="ECO:0000256" key="3">
    <source>
        <dbReference type="ARBA" id="ARBA00022475"/>
    </source>
</evidence>
<feature type="domain" description="Major facilitator superfamily (MFS) profile" evidence="9">
    <location>
        <begin position="7"/>
        <end position="426"/>
    </location>
</feature>
<dbReference type="InterPro" id="IPR020846">
    <property type="entry name" value="MFS_dom"/>
</dbReference>
<evidence type="ECO:0000256" key="7">
    <source>
        <dbReference type="ARBA" id="ARBA00023136"/>
    </source>
</evidence>
<name>A0A2U3RMQ4_ORITS</name>
<feature type="transmembrane region" description="Helical" evidence="8">
    <location>
        <begin position="80"/>
        <end position="98"/>
    </location>
</feature>
<feature type="transmembrane region" description="Helical" evidence="8">
    <location>
        <begin position="298"/>
        <end position="319"/>
    </location>
</feature>
<dbReference type="GO" id="GO:0015293">
    <property type="term" value="F:symporter activity"/>
    <property type="evidence" value="ECO:0007669"/>
    <property type="project" value="UniProtKB-KW"/>
</dbReference>
<dbReference type="Gene3D" id="1.20.1250.20">
    <property type="entry name" value="MFS general substrate transporter like domains"/>
    <property type="match status" value="1"/>
</dbReference>
<feature type="transmembrane region" description="Helical" evidence="8">
    <location>
        <begin position="148"/>
        <end position="168"/>
    </location>
</feature>
<dbReference type="PANTHER" id="PTHR43528">
    <property type="entry name" value="ALPHA-KETOGLUTARATE PERMEASE"/>
    <property type="match status" value="1"/>
</dbReference>
<protein>
    <submittedName>
        <fullName evidence="10">MFS transporter</fullName>
    </submittedName>
</protein>
<feature type="transmembrane region" description="Helical" evidence="8">
    <location>
        <begin position="269"/>
        <end position="291"/>
    </location>
</feature>
<dbReference type="InterPro" id="IPR051084">
    <property type="entry name" value="H+-coupled_symporters"/>
</dbReference>
<feature type="transmembrane region" description="Helical" evidence="8">
    <location>
        <begin position="104"/>
        <end position="136"/>
    </location>
</feature>
<evidence type="ECO:0000256" key="5">
    <source>
        <dbReference type="ARBA" id="ARBA00022847"/>
    </source>
</evidence>
<evidence type="ECO:0000313" key="10">
    <source>
        <dbReference type="EMBL" id="SPR14462.1"/>
    </source>
</evidence>
<evidence type="ECO:0000259" key="9">
    <source>
        <dbReference type="PROSITE" id="PS50850"/>
    </source>
</evidence>
<feature type="transmembrane region" description="Helical" evidence="8">
    <location>
        <begin position="389"/>
        <end position="412"/>
    </location>
</feature>
<dbReference type="SUPFAM" id="SSF103473">
    <property type="entry name" value="MFS general substrate transporter"/>
    <property type="match status" value="1"/>
</dbReference>
<feature type="transmembrane region" description="Helical" evidence="8">
    <location>
        <begin position="325"/>
        <end position="348"/>
    </location>
</feature>
<feature type="transmembrane region" description="Helical" evidence="8">
    <location>
        <begin position="7"/>
        <end position="31"/>
    </location>
</feature>
<evidence type="ECO:0000256" key="6">
    <source>
        <dbReference type="ARBA" id="ARBA00022989"/>
    </source>
</evidence>
<keyword evidence="2" id="KW-0813">Transport</keyword>
<feature type="transmembrane region" description="Helical" evidence="8">
    <location>
        <begin position="230"/>
        <end position="249"/>
    </location>
</feature>
<dbReference type="Pfam" id="PF07690">
    <property type="entry name" value="MFS_1"/>
    <property type="match status" value="1"/>
</dbReference>
<dbReference type="RefSeq" id="WP_045912244.1">
    <property type="nucleotide sequence ID" value="NZ_LS398548.1"/>
</dbReference>
<evidence type="ECO:0000256" key="2">
    <source>
        <dbReference type="ARBA" id="ARBA00022448"/>
    </source>
</evidence>
<feature type="transmembrane region" description="Helical" evidence="8">
    <location>
        <begin position="357"/>
        <end position="383"/>
    </location>
</feature>
<evidence type="ECO:0000256" key="4">
    <source>
        <dbReference type="ARBA" id="ARBA00022692"/>
    </source>
</evidence>
<dbReference type="GO" id="GO:0005886">
    <property type="term" value="C:plasma membrane"/>
    <property type="evidence" value="ECO:0007669"/>
    <property type="project" value="UniProtKB-SubCell"/>
</dbReference>
<feature type="transmembrane region" description="Helical" evidence="8">
    <location>
        <begin position="43"/>
        <end position="68"/>
    </location>
</feature>
<keyword evidence="7 8" id="KW-0472">Membrane</keyword>
<keyword evidence="4 8" id="KW-0812">Transmembrane</keyword>
<evidence type="ECO:0000256" key="8">
    <source>
        <dbReference type="SAM" id="Phobius"/>
    </source>
</evidence>
<sequence length="426" mass="47344">MFQSYKTFLLILLGNALDHYNTALYIFLAPYLASNFLDFESEVITLIVVHSLFSSCTIIAKPVGVWFFGWLVNIIDSRKVLLITLGGVAFTTFSVAIIPSYESIGIAATILLILAKVAQGFFAAGEVGISSILIFNTVKSKEFIKANSYYQCSTMIGIILASAIATIISSSTASFANWRYAFALGMLTGIIGLCLRLVIFSNSNSVNYTAYHKNVMTHSSKSNQTISSKFFLLLKVSCLHGLSYITYAVPFVILDNIIPLISNISRTEILAYSNVLMYFDAAMIVAIGHIIRSNNYKIWMLLAVILFAVTIIPCFIYLPKLTLQVIILIKCWIIFCGVVFTSLLNVWLVQKVDGNKYLFIGIGYVIGCEFWGRSSIAICLALWQYFNDLIAPAIYITAVCICAVLFLLIDIYRQKTSCCKLVNLEN</sequence>
<feature type="transmembrane region" description="Helical" evidence="8">
    <location>
        <begin position="180"/>
        <end position="199"/>
    </location>
</feature>